<feature type="compositionally biased region" description="Polar residues" evidence="6">
    <location>
        <begin position="369"/>
        <end position="379"/>
    </location>
</feature>
<name>A0A836GZV6_9TRYP</name>
<dbReference type="GeneID" id="92358006"/>
<dbReference type="Pfam" id="PF00397">
    <property type="entry name" value="WW"/>
    <property type="match status" value="1"/>
</dbReference>
<feature type="region of interest" description="Disordered" evidence="6">
    <location>
        <begin position="690"/>
        <end position="743"/>
    </location>
</feature>
<reference evidence="9" key="2">
    <citation type="journal article" date="2021" name="Sci. Data">
        <title>Chromosome-scale genome sequencing, assembly and annotation of six genomes from subfamily Leishmaniinae.</title>
        <authorList>
            <person name="Almutairi H."/>
            <person name="Urbaniak M.D."/>
            <person name="Bates M.D."/>
            <person name="Jariyapan N."/>
            <person name="Kwakye-Nuako G."/>
            <person name="Thomaz Soccol V."/>
            <person name="Al-Salem W.S."/>
            <person name="Dillon R.J."/>
            <person name="Bates P.A."/>
            <person name="Gatherer D."/>
        </authorList>
    </citation>
    <scope>NUCLEOTIDE SEQUENCE [LARGE SCALE GENOMIC DNA]</scope>
</reference>
<evidence type="ECO:0000259" key="7">
    <source>
        <dbReference type="PROSITE" id="PS50020"/>
    </source>
</evidence>
<evidence type="ECO:0000256" key="1">
    <source>
        <dbReference type="ARBA" id="ARBA00004123"/>
    </source>
</evidence>
<evidence type="ECO:0000256" key="4">
    <source>
        <dbReference type="ARBA" id="ARBA00023242"/>
    </source>
</evidence>
<sequence>MLPAAAFLTEQSSNSSTSNGSSRHTQKKSSAPTAAATAATNAAPGAAGRESPPLLVNSTTTSGSGSASPTGGGGGGPLPNAGCVRWCMNVALQSFTGEPWAVTLQPASEDDFVLSGSFRGHPADSNITPPSSTLLHPADTTANAAVNSNCESPLQVQGPPNEKVWRCGCEGDSSVQSPAGTHMSPSVLRSGLQLVAIDYSAPQPQYPGGPVVDATVFGYDPLSEDSAALHQCVSAVNNPPVTYGVDDLLGRITNVEFIAEGGTPEEAAAGMPLHYRLASSLEPMLNATLRPAITAVVDHCVSSIVLVYGATQEMKQMGLIGTPEECGLLPHGIRTFMERLLERREHQLSKLVSSNSSSKSNGDRAVIDSESSAANTSSAPLRAAGSAAMTSGDGDDAASCSDRTEGTRSHSATSQTHSFVFPSIGSRYHRFVRMEATFIAFDSTNVVDLLDLSNKHVELVLKLAPPPTPSAFEEKTGDANSPSSSSATTDSFVLNAQAMSVENTNDALSALDVGLENLSRALELTLLVSESGSSLLFSLTAFTDTCRCATMHMLCLAEDPAAQTWLASTVQARSQAIPLGEEQSWASIQNTPMPPPLHHHAATLLVPVLCFGNMFASVLICVYNSITALGRLNRDLTFAVTGYRMRTIPRVTLASSRRGPKKLPPCWEECFTNDGRRYFIDTATQATTWEDPRLTYPQRSARSGGSSGTSLSGSSTGGSSGRSSRSGSHHHRTSRVGLGPGDKDFLANRLQQEIHSGGTAQQSARGAGRLLTPRSSAAGEGRLDIGIVVVDTMCRPRVLINSQSPQFALQYHEQEEALRAKQRELEEAAVELRREAESRAKAAAVLPAVAMEAPAAEPSVVLVSEKESEVALPNADRAAPTRAMDPTSSLPAPVRGDAGLDDVDADVSALYRCGSASINDFMFEDESDDGGEAGEASRAKQISAPATDSRQGVGFIASASNAYDGDGGTRPQSCNASNAEARFYTNALQEQTVDVAEMSVSGTASSKAASATASPGIEGVAAPTNNSGTAAAAPNERCPGTRSGAAPVGTTVSATSPEEQELELLVDEFTVFYRKTFELQQRVIELEAELKKWKPTALSSSPRPLTAAMSVSDTGAPELVQRMLKVVELSPSPEVRAALAPMLTRAASTASAGAAASVVLEAFSEALRLVAQTTRS</sequence>
<dbReference type="GO" id="GO:0005634">
    <property type="term" value="C:nucleus"/>
    <property type="evidence" value="ECO:0007669"/>
    <property type="project" value="UniProtKB-SubCell"/>
</dbReference>
<dbReference type="PROSITE" id="PS50020">
    <property type="entry name" value="WW_DOMAIN_2"/>
    <property type="match status" value="1"/>
</dbReference>
<dbReference type="KEGG" id="loi:92358006"/>
<feature type="compositionally biased region" description="Low complexity" evidence="6">
    <location>
        <begin position="351"/>
        <end position="360"/>
    </location>
</feature>
<dbReference type="SMART" id="SM00456">
    <property type="entry name" value="WW"/>
    <property type="match status" value="1"/>
</dbReference>
<feature type="region of interest" description="Disordered" evidence="6">
    <location>
        <begin position="923"/>
        <end position="951"/>
    </location>
</feature>
<feature type="compositionally biased region" description="Acidic residues" evidence="6">
    <location>
        <begin position="923"/>
        <end position="932"/>
    </location>
</feature>
<feature type="compositionally biased region" description="Low complexity" evidence="6">
    <location>
        <begin position="478"/>
        <end position="488"/>
    </location>
</feature>
<feature type="region of interest" description="Disordered" evidence="6">
    <location>
        <begin position="1014"/>
        <end position="1057"/>
    </location>
</feature>
<evidence type="ECO:0000256" key="3">
    <source>
        <dbReference type="ARBA" id="ARBA00022490"/>
    </source>
</evidence>
<feature type="region of interest" description="Disordered" evidence="6">
    <location>
        <begin position="872"/>
        <end position="893"/>
    </location>
</feature>
<feature type="region of interest" description="Disordered" evidence="6">
    <location>
        <begin position="466"/>
        <end position="488"/>
    </location>
</feature>
<keyword evidence="9" id="KW-1185">Reference proteome</keyword>
<evidence type="ECO:0000313" key="8">
    <source>
        <dbReference type="EMBL" id="KAG5472713.1"/>
    </source>
</evidence>
<dbReference type="EMBL" id="JAFHLR010000030">
    <property type="protein sequence ID" value="KAG5472713.1"/>
    <property type="molecule type" value="Genomic_DNA"/>
</dbReference>
<feature type="coiled-coil region" evidence="5">
    <location>
        <begin position="808"/>
        <end position="838"/>
    </location>
</feature>
<proteinExistence type="predicted"/>
<comment type="subcellular location">
    <subcellularLocation>
        <location evidence="2">Cytoplasm</location>
    </subcellularLocation>
    <subcellularLocation>
        <location evidence="1">Nucleus</location>
    </subcellularLocation>
</comment>
<feature type="compositionally biased region" description="Low complexity" evidence="6">
    <location>
        <begin position="699"/>
        <end position="714"/>
    </location>
</feature>
<dbReference type="GO" id="GO:0035329">
    <property type="term" value="P:hippo signaling"/>
    <property type="evidence" value="ECO:0007669"/>
    <property type="project" value="TreeGrafter"/>
</dbReference>
<feature type="region of interest" description="Disordered" evidence="6">
    <location>
        <begin position="351"/>
        <end position="414"/>
    </location>
</feature>
<feature type="compositionally biased region" description="Low complexity" evidence="6">
    <location>
        <begin position="31"/>
        <end position="48"/>
    </location>
</feature>
<gene>
    <name evidence="8" type="ORF">LSCM4_02036</name>
</gene>
<dbReference type="CDD" id="cd00201">
    <property type="entry name" value="WW"/>
    <property type="match status" value="1"/>
</dbReference>
<dbReference type="InterPro" id="IPR001202">
    <property type="entry name" value="WW_dom"/>
</dbReference>
<keyword evidence="5" id="KW-0175">Coiled coil</keyword>
<evidence type="ECO:0000256" key="2">
    <source>
        <dbReference type="ARBA" id="ARBA00004496"/>
    </source>
</evidence>
<keyword evidence="4" id="KW-0539">Nucleus</keyword>
<feature type="compositionally biased region" description="Low complexity" evidence="6">
    <location>
        <begin position="12"/>
        <end position="22"/>
    </location>
</feature>
<dbReference type="RefSeq" id="XP_067061109.1">
    <property type="nucleotide sequence ID" value="XM_067204072.1"/>
</dbReference>
<protein>
    <recommendedName>
        <fullName evidence="7">WW domain-containing protein</fullName>
    </recommendedName>
</protein>
<dbReference type="PROSITE" id="PS01159">
    <property type="entry name" value="WW_DOMAIN_1"/>
    <property type="match status" value="1"/>
</dbReference>
<organism evidence="8 9">
    <name type="scientific">Leishmania orientalis</name>
    <dbReference type="NCBI Taxonomy" id="2249476"/>
    <lineage>
        <taxon>Eukaryota</taxon>
        <taxon>Discoba</taxon>
        <taxon>Euglenozoa</taxon>
        <taxon>Kinetoplastea</taxon>
        <taxon>Metakinetoplastina</taxon>
        <taxon>Trypanosomatida</taxon>
        <taxon>Trypanosomatidae</taxon>
        <taxon>Leishmaniinae</taxon>
        <taxon>Leishmania</taxon>
    </lineage>
</organism>
<accession>A0A836GZV6</accession>
<dbReference type="InterPro" id="IPR051583">
    <property type="entry name" value="YAP1"/>
</dbReference>
<dbReference type="PANTHER" id="PTHR17616">
    <property type="entry name" value="YES-ASSOCIATED PROTEIN YAP1 FAMILY MEMBER"/>
    <property type="match status" value="1"/>
</dbReference>
<keyword evidence="3" id="KW-0963">Cytoplasm</keyword>
<evidence type="ECO:0000313" key="9">
    <source>
        <dbReference type="Proteomes" id="UP000674143"/>
    </source>
</evidence>
<reference evidence="9" key="1">
    <citation type="journal article" date="2021" name="Microbiol. Resour. Announc.">
        <title>LGAAP: Leishmaniinae Genome Assembly and Annotation Pipeline.</title>
        <authorList>
            <person name="Almutairi H."/>
            <person name="Urbaniak M.D."/>
            <person name="Bates M.D."/>
            <person name="Jariyapan N."/>
            <person name="Kwakye-Nuako G."/>
            <person name="Thomaz-Soccol V."/>
            <person name="Al-Salem W.S."/>
            <person name="Dillon R.J."/>
            <person name="Bates P.A."/>
            <person name="Gatherer D."/>
        </authorList>
    </citation>
    <scope>NUCLEOTIDE SEQUENCE [LARGE SCALE GENOMIC DNA]</scope>
</reference>
<dbReference type="Gene3D" id="2.20.70.10">
    <property type="match status" value="1"/>
</dbReference>
<feature type="compositionally biased region" description="Low complexity" evidence="6">
    <location>
        <begin position="58"/>
        <end position="69"/>
    </location>
</feature>
<dbReference type="Proteomes" id="UP000674143">
    <property type="component" value="Unassembled WGS sequence"/>
</dbReference>
<feature type="region of interest" description="Disordered" evidence="6">
    <location>
        <begin position="1"/>
        <end position="75"/>
    </location>
</feature>
<dbReference type="SUPFAM" id="SSF51045">
    <property type="entry name" value="WW domain"/>
    <property type="match status" value="1"/>
</dbReference>
<dbReference type="GO" id="GO:0003713">
    <property type="term" value="F:transcription coactivator activity"/>
    <property type="evidence" value="ECO:0007669"/>
    <property type="project" value="TreeGrafter"/>
</dbReference>
<feature type="domain" description="WW" evidence="7">
    <location>
        <begin position="661"/>
        <end position="694"/>
    </location>
</feature>
<dbReference type="GO" id="GO:0005737">
    <property type="term" value="C:cytoplasm"/>
    <property type="evidence" value="ECO:0007669"/>
    <property type="project" value="UniProtKB-SubCell"/>
</dbReference>
<dbReference type="InterPro" id="IPR036020">
    <property type="entry name" value="WW_dom_sf"/>
</dbReference>
<dbReference type="GO" id="GO:0045944">
    <property type="term" value="P:positive regulation of transcription by RNA polymerase II"/>
    <property type="evidence" value="ECO:0007669"/>
    <property type="project" value="TreeGrafter"/>
</dbReference>
<dbReference type="AlphaFoldDB" id="A0A836GZV6"/>
<evidence type="ECO:0000256" key="5">
    <source>
        <dbReference type="SAM" id="Coils"/>
    </source>
</evidence>
<dbReference type="PANTHER" id="PTHR17616:SF8">
    <property type="entry name" value="TRANSCRIPTIONAL COACTIVATOR YORKIE"/>
    <property type="match status" value="1"/>
</dbReference>
<comment type="caution">
    <text evidence="8">The sequence shown here is derived from an EMBL/GenBank/DDBJ whole genome shotgun (WGS) entry which is preliminary data.</text>
</comment>
<evidence type="ECO:0000256" key="6">
    <source>
        <dbReference type="SAM" id="MobiDB-lite"/>
    </source>
</evidence>